<name>A0ABX7L6C5_9BACL</name>
<sequence>MRNFNNLNDLSKYIGSPAGQQTVMGKKNIKNALREAAILLEKIMYEQLQDYYASYTTVIYERTYGLLNSLRISPIKQVGNELQIMVYFDNESATHPSILGGDPGYTADIINDGWAWKDQSVDIYRFSRYDGFHFVEKSIDIFNTRNKWGFKISKSREN</sequence>
<dbReference type="RefSeq" id="WP_206100904.1">
    <property type="nucleotide sequence ID" value="NZ_CP070969.1"/>
</dbReference>
<evidence type="ECO:0000313" key="2">
    <source>
        <dbReference type="Proteomes" id="UP000663452"/>
    </source>
</evidence>
<protein>
    <recommendedName>
        <fullName evidence="3">DUF5348 domain-containing protein</fullName>
    </recommendedName>
</protein>
<gene>
    <name evidence="1" type="ORF">JRJ22_18540</name>
</gene>
<dbReference type="Proteomes" id="UP000663452">
    <property type="component" value="Chromosome"/>
</dbReference>
<evidence type="ECO:0000313" key="1">
    <source>
        <dbReference type="EMBL" id="QSF43266.1"/>
    </source>
</evidence>
<keyword evidence="2" id="KW-1185">Reference proteome</keyword>
<dbReference type="EMBL" id="CP070969">
    <property type="protein sequence ID" value="QSF43266.1"/>
    <property type="molecule type" value="Genomic_DNA"/>
</dbReference>
<proteinExistence type="predicted"/>
<reference evidence="1 2" key="1">
    <citation type="submission" date="2021-02" db="EMBL/GenBank/DDBJ databases">
        <title>Paenibacillus tianjinensis sp. nov.</title>
        <authorList>
            <person name="Liu H."/>
        </authorList>
    </citation>
    <scope>NUCLEOTIDE SEQUENCE [LARGE SCALE GENOMIC DNA]</scope>
    <source>
        <strain evidence="1 2">TB2019</strain>
    </source>
</reference>
<organism evidence="1 2">
    <name type="scientific">Paenibacillus tianjinensis</name>
    <dbReference type="NCBI Taxonomy" id="2810347"/>
    <lineage>
        <taxon>Bacteria</taxon>
        <taxon>Bacillati</taxon>
        <taxon>Bacillota</taxon>
        <taxon>Bacilli</taxon>
        <taxon>Bacillales</taxon>
        <taxon>Paenibacillaceae</taxon>
        <taxon>Paenibacillus</taxon>
    </lineage>
</organism>
<accession>A0ABX7L6C5</accession>
<evidence type="ECO:0008006" key="3">
    <source>
        <dbReference type="Google" id="ProtNLM"/>
    </source>
</evidence>